<gene>
    <name evidence="2" type="ORF">RY831_14700</name>
</gene>
<dbReference type="EMBL" id="JAWIIV010000011">
    <property type="protein sequence ID" value="MEC4720409.1"/>
    <property type="molecule type" value="Genomic_DNA"/>
</dbReference>
<evidence type="ECO:0000313" key="3">
    <source>
        <dbReference type="Proteomes" id="UP001352263"/>
    </source>
</evidence>
<feature type="chain" id="PRO_5047495585" evidence="1">
    <location>
        <begin position="26"/>
        <end position="171"/>
    </location>
</feature>
<keyword evidence="1" id="KW-0732">Signal</keyword>
<feature type="signal peptide" evidence="1">
    <location>
        <begin position="1"/>
        <end position="25"/>
    </location>
</feature>
<organism evidence="2 3">
    <name type="scientific">Noviherbaspirillum album</name>
    <dbReference type="NCBI Taxonomy" id="3080276"/>
    <lineage>
        <taxon>Bacteria</taxon>
        <taxon>Pseudomonadati</taxon>
        <taxon>Pseudomonadota</taxon>
        <taxon>Betaproteobacteria</taxon>
        <taxon>Burkholderiales</taxon>
        <taxon>Oxalobacteraceae</taxon>
        <taxon>Noviherbaspirillum</taxon>
    </lineage>
</organism>
<keyword evidence="3" id="KW-1185">Reference proteome</keyword>
<accession>A0ABU6J9S7</accession>
<comment type="caution">
    <text evidence="2">The sequence shown here is derived from an EMBL/GenBank/DDBJ whole genome shotgun (WGS) entry which is preliminary data.</text>
</comment>
<evidence type="ECO:0000313" key="2">
    <source>
        <dbReference type="EMBL" id="MEC4720409.1"/>
    </source>
</evidence>
<dbReference type="RefSeq" id="WP_326507128.1">
    <property type="nucleotide sequence ID" value="NZ_JAWIIV010000011.1"/>
</dbReference>
<sequence length="171" mass="18202">MKRYQRGFGTGVALFFIAVLTAASAAAWHIARSAGDVQYFQESKDAILAQKDDIVGRLIACRVMFPNGDNGTGYRIQYPAATAPTSLSELHCPGEAASASLWSGENRVLQPGPIPGFTEWHFVNDSVSARLQIAAVTDTSQLHRDLLVLVAERIGAQASVNGATLTIAIAS</sequence>
<dbReference type="Proteomes" id="UP001352263">
    <property type="component" value="Unassembled WGS sequence"/>
</dbReference>
<protein>
    <submittedName>
        <fullName evidence="2">Uncharacterized protein</fullName>
    </submittedName>
</protein>
<name>A0ABU6J9S7_9BURK</name>
<proteinExistence type="predicted"/>
<evidence type="ECO:0000256" key="1">
    <source>
        <dbReference type="SAM" id="SignalP"/>
    </source>
</evidence>
<reference evidence="2 3" key="1">
    <citation type="submission" date="2023-10" db="EMBL/GenBank/DDBJ databases">
        <title>Noviherbaspirillum sp. CPCC 100848 genome assembly.</title>
        <authorList>
            <person name="Li X.Y."/>
            <person name="Fang X.M."/>
        </authorList>
    </citation>
    <scope>NUCLEOTIDE SEQUENCE [LARGE SCALE GENOMIC DNA]</scope>
    <source>
        <strain evidence="2 3">CPCC 100848</strain>
    </source>
</reference>